<dbReference type="InterPro" id="IPR014017">
    <property type="entry name" value="DNA_helicase_UvrD-like_C"/>
</dbReference>
<organism evidence="19 20">
    <name type="scientific">Aeromicrobium erythreum</name>
    <dbReference type="NCBI Taxonomy" id="2041"/>
    <lineage>
        <taxon>Bacteria</taxon>
        <taxon>Bacillati</taxon>
        <taxon>Actinomycetota</taxon>
        <taxon>Actinomycetes</taxon>
        <taxon>Propionibacteriales</taxon>
        <taxon>Nocardioidaceae</taxon>
        <taxon>Aeromicrobium</taxon>
    </lineage>
</organism>
<dbReference type="GO" id="GO:0005524">
    <property type="term" value="F:ATP binding"/>
    <property type="evidence" value="ECO:0007669"/>
    <property type="project" value="UniProtKB-UniRule"/>
</dbReference>
<evidence type="ECO:0000256" key="7">
    <source>
        <dbReference type="ARBA" id="ARBA00022839"/>
    </source>
</evidence>
<dbReference type="CDD" id="cd22352">
    <property type="entry name" value="RecB_C-like"/>
    <property type="match status" value="1"/>
</dbReference>
<evidence type="ECO:0000259" key="18">
    <source>
        <dbReference type="PROSITE" id="PS51217"/>
    </source>
</evidence>
<dbReference type="RefSeq" id="WP_067856950.1">
    <property type="nucleotide sequence ID" value="NZ_CP011502.1"/>
</dbReference>
<dbReference type="PROSITE" id="PS51217">
    <property type="entry name" value="UVRD_HELICASE_CTER"/>
    <property type="match status" value="1"/>
</dbReference>
<keyword evidence="5 15" id="KW-0378">Hydrolase</keyword>
<feature type="region of interest" description="Nuclease activity, interacts with RecD and RecA" evidence="15">
    <location>
        <begin position="782"/>
        <end position="1109"/>
    </location>
</feature>
<dbReference type="PANTHER" id="PTHR11070">
    <property type="entry name" value="UVRD / RECB / PCRA DNA HELICASE FAMILY MEMBER"/>
    <property type="match status" value="1"/>
</dbReference>
<comment type="catalytic activity">
    <reaction evidence="14 15">
        <text>ATP + H2O = ADP + phosphate + H(+)</text>
        <dbReference type="Rhea" id="RHEA:13065"/>
        <dbReference type="ChEBI" id="CHEBI:15377"/>
        <dbReference type="ChEBI" id="CHEBI:15378"/>
        <dbReference type="ChEBI" id="CHEBI:30616"/>
        <dbReference type="ChEBI" id="CHEBI:43474"/>
        <dbReference type="ChEBI" id="CHEBI:456216"/>
        <dbReference type="EC" id="5.6.2.4"/>
    </reaction>
</comment>
<evidence type="ECO:0000256" key="8">
    <source>
        <dbReference type="ARBA" id="ARBA00022840"/>
    </source>
</evidence>
<dbReference type="GO" id="GO:0005829">
    <property type="term" value="C:cytosol"/>
    <property type="evidence" value="ECO:0007669"/>
    <property type="project" value="TreeGrafter"/>
</dbReference>
<dbReference type="GO" id="GO:0016887">
    <property type="term" value="F:ATP hydrolysis activity"/>
    <property type="evidence" value="ECO:0007669"/>
    <property type="project" value="RHEA"/>
</dbReference>
<comment type="cofactor">
    <cofactor evidence="15">
        <name>Mg(2+)</name>
        <dbReference type="ChEBI" id="CHEBI:18420"/>
    </cofactor>
    <text evidence="15">Binds 1 Mg(2+) ion per subunit.</text>
</comment>
<proteinExistence type="inferred from homology"/>
<comment type="miscellaneous">
    <text evidence="15">In the RecBCD complex, RecB has a slow 3'-5' helicase, an exonuclease activity and loads RecA onto ssDNA, RecD has a fast 5'-3' helicase activity, while RecC stimulates the ATPase and processivity of the RecB helicase and contributes to recognition of the Chi site.</text>
</comment>
<protein>
    <recommendedName>
        <fullName evidence="15">RecBCD enzyme subunit RecB</fullName>
        <ecNumber evidence="15">3.1.11.5</ecNumber>
        <ecNumber evidence="15">5.6.2.4</ecNumber>
    </recommendedName>
    <alternativeName>
        <fullName evidence="15">DNA 3'-5' helicase subunit RecB</fullName>
    </alternativeName>
    <alternativeName>
        <fullName evidence="15">Exonuclease V subunit RecB</fullName>
        <shortName evidence="15">ExoV subunit RecB</shortName>
    </alternativeName>
    <alternativeName>
        <fullName evidence="15">Helicase/nuclease RecBCD subunit RecB</fullName>
    </alternativeName>
</protein>
<evidence type="ECO:0000313" key="19">
    <source>
        <dbReference type="EMBL" id="ALX04637.1"/>
    </source>
</evidence>
<evidence type="ECO:0000256" key="2">
    <source>
        <dbReference type="ARBA" id="ARBA00022723"/>
    </source>
</evidence>
<dbReference type="GO" id="GO:0000287">
    <property type="term" value="F:magnesium ion binding"/>
    <property type="evidence" value="ECO:0007669"/>
    <property type="project" value="UniProtKB-UniRule"/>
</dbReference>
<evidence type="ECO:0000256" key="9">
    <source>
        <dbReference type="ARBA" id="ARBA00022842"/>
    </source>
</evidence>
<keyword evidence="4 15" id="KW-0227">DNA damage</keyword>
<feature type="active site" description="For nuclease activity" evidence="15">
    <location>
        <position position="992"/>
    </location>
</feature>
<keyword evidence="11 15" id="KW-0234">DNA repair</keyword>
<evidence type="ECO:0000313" key="20">
    <source>
        <dbReference type="Proteomes" id="UP000067689"/>
    </source>
</evidence>
<dbReference type="InterPro" id="IPR038726">
    <property type="entry name" value="PDDEXK_AddAB-type"/>
</dbReference>
<dbReference type="Pfam" id="PF13361">
    <property type="entry name" value="UvrD_C"/>
    <property type="match status" value="1"/>
</dbReference>
<comment type="similarity">
    <text evidence="15">Belongs to the helicase family. UvrD subfamily.</text>
</comment>
<keyword evidence="20" id="KW-1185">Reference proteome</keyword>
<evidence type="ECO:0000259" key="17">
    <source>
        <dbReference type="PROSITE" id="PS51198"/>
    </source>
</evidence>
<dbReference type="EC" id="3.1.11.5" evidence="15"/>
<evidence type="ECO:0000256" key="1">
    <source>
        <dbReference type="ARBA" id="ARBA00022722"/>
    </source>
</evidence>
<dbReference type="InterPro" id="IPR000212">
    <property type="entry name" value="DNA_helicase_UvrD/REP"/>
</dbReference>
<keyword evidence="2 15" id="KW-0479">Metal-binding</keyword>
<dbReference type="GO" id="GO:0003677">
    <property type="term" value="F:DNA binding"/>
    <property type="evidence" value="ECO:0007669"/>
    <property type="project" value="UniProtKB-UniRule"/>
</dbReference>
<dbReference type="AlphaFoldDB" id="A0A0U4CV52"/>
<dbReference type="Gene3D" id="3.90.320.10">
    <property type="match status" value="1"/>
</dbReference>
<keyword evidence="6 15" id="KW-0347">Helicase</keyword>
<comment type="domain">
    <text evidence="15">The C-terminal domain has nuclease activity and interacts with RecD. It interacts with RecA, facilitating its loading onto ssDNA.</text>
</comment>
<dbReference type="Gene3D" id="3.40.50.300">
    <property type="entry name" value="P-loop containing nucleotide triphosphate hydrolases"/>
    <property type="match status" value="3"/>
</dbReference>
<dbReference type="GO" id="GO:0008854">
    <property type="term" value="F:exodeoxyribonuclease V activity"/>
    <property type="evidence" value="ECO:0007669"/>
    <property type="project" value="UniProtKB-EC"/>
</dbReference>
<evidence type="ECO:0000256" key="13">
    <source>
        <dbReference type="ARBA" id="ARBA00034617"/>
    </source>
</evidence>
<comment type="catalytic activity">
    <reaction evidence="15">
        <text>Exonucleolytic cleavage (in the presence of ATP) in either 5'- to 3'- or 3'- to 5'-direction to yield 5'-phosphooligonucleotides.</text>
        <dbReference type="EC" id="3.1.11.5"/>
    </reaction>
</comment>
<dbReference type="SUPFAM" id="SSF52980">
    <property type="entry name" value="Restriction endonuclease-like"/>
    <property type="match status" value="1"/>
</dbReference>
<evidence type="ECO:0000256" key="4">
    <source>
        <dbReference type="ARBA" id="ARBA00022763"/>
    </source>
</evidence>
<feature type="binding site" evidence="15">
    <location>
        <position position="992"/>
    </location>
    <ligand>
        <name>Mg(2+)</name>
        <dbReference type="ChEBI" id="CHEBI:18420"/>
    </ligand>
</feature>
<accession>A0A0U4CV52</accession>
<dbReference type="PANTHER" id="PTHR11070:SF23">
    <property type="entry name" value="RECBCD ENZYME SUBUNIT RECB"/>
    <property type="match status" value="1"/>
</dbReference>
<gene>
    <name evidence="15" type="primary">recB</name>
    <name evidence="19" type="ORF">AERYTH_07995</name>
</gene>
<reference evidence="19 20" key="1">
    <citation type="journal article" date="1991" name="Int. J. Syst. Bacteriol.">
        <title>Description of the erythromycin-producing bacterium Arthrobacter sp. strain NRRL B-3381 as Aeromicrobium erythreum gen. nov., sp. nov.</title>
        <authorList>
            <person name="Miller E.S."/>
            <person name="Woese C.R."/>
            <person name="Brenner S."/>
        </authorList>
    </citation>
    <scope>NUCLEOTIDE SEQUENCE [LARGE SCALE GENOMIC DNA]</scope>
    <source>
        <strain evidence="19 20">AR18</strain>
    </source>
</reference>
<evidence type="ECO:0000256" key="14">
    <source>
        <dbReference type="ARBA" id="ARBA00048988"/>
    </source>
</evidence>
<keyword evidence="1 15" id="KW-0540">Nuclease</keyword>
<dbReference type="STRING" id="2041.AERYTH_07995"/>
<dbReference type="Proteomes" id="UP000067689">
    <property type="component" value="Chromosome"/>
</dbReference>
<dbReference type="Pfam" id="PF12705">
    <property type="entry name" value="PDDEXK_1"/>
    <property type="match status" value="1"/>
</dbReference>
<keyword evidence="8 15" id="KW-0067">ATP-binding</keyword>
<evidence type="ECO:0000256" key="16">
    <source>
        <dbReference type="PROSITE-ProRule" id="PRU00560"/>
    </source>
</evidence>
<dbReference type="InterPro" id="IPR011335">
    <property type="entry name" value="Restrct_endonuc-II-like"/>
</dbReference>
<dbReference type="InterPro" id="IPR014016">
    <property type="entry name" value="UvrD-like_ATP-bd"/>
</dbReference>
<dbReference type="InterPro" id="IPR027417">
    <property type="entry name" value="P-loop_NTPase"/>
</dbReference>
<dbReference type="PATRIC" id="fig|2041.4.peg.1678"/>
<feature type="domain" description="UvrD-like helicase C-terminal" evidence="18">
    <location>
        <begin position="357"/>
        <end position="622"/>
    </location>
</feature>
<keyword evidence="12 15" id="KW-0413">Isomerase</keyword>
<dbReference type="SUPFAM" id="SSF52540">
    <property type="entry name" value="P-loop containing nucleoside triphosphate hydrolases"/>
    <property type="match status" value="1"/>
</dbReference>
<sequence>MSADAPVVEFDIADPLPTGTTLLEASAGTGKTWAIAALVTRLVAEGVATLDQLLVVTFGRAASAELKDRVRERLVQADAVLAAGHGDERDPLQRLLLDVDDTERTARRRRLRAAVARFDEATITTTHGFCQAVLRSLGTTGDVEPGSVLVEDDTDIVDQVVSDLYLRAVGRGQTPPFDHQEAAVLGRRAVEDPSAHLLPTDAEPGSAPDLRRRFASAVRDESARRRLAARTLSYDDLLQRLAEALEPDDSPARTVMRDRWRVVLVDEFQDTDPVQWRILERAFVGHATMVLVGDPKQAIYGFRGGDVDTYLRAAAQADTRRTLTVNHRSDAPLVSAVDAVLRGAALGDPAIVVRPASASLDGSRLHDPRGDAPFRLRAHLRSDAGSDDDALRIGDVRPRVARDVAADVAALLGSGATYDHGAGPVPLTAGDVAVLVERHGDAELLHAELERRGVPAVRTGGADVLQSRAGQDWVTLLTAMEAPHRSGYTRAAALGPFLGLTATELAADDGDALTDRVSSRLRDLTDLQRERGTAGMVEALTADASVVERLLRHQGGRRRLTDLEHVGQVLAIAAREHGLGLSGLRRWLLDRRSETSPAADRTHRLDTDADAVQIVTTFVSKGLQYPVVYVPFLFDRWVPEPSIVRLHDDDGRRCLDVGGAGPSWTTHARRSDVERAGESLRLLYVALTRAQSRLVVHWSPTFNARHGALHRLLFRPDPTRPEVPDVQAVPSDHDAVARLRAWQERGGPVVEQMVTGDAELAPAAGEAERLEVRHLRRDVDTVWTRTSYTSLVRRDEGPSVSSEPEPTAADDEVDVVADVAASPVLGPSPWAELAGGAALGTLVHGVLEHVDVGADDLDAEVRRRAEEELASRPLAVDVDVLAPALVGALSTPLGPLADDLTLAEALGRRPFREMEFELPLAGGDSVRAAGRTGTLADVADLMEAHLPSGDPLRPFAAELRDASLRGRTLRGYLTGSIDLLLRLDGDRTLVVDHKTNRLESGALVEAGGGLEAYAPERLADAMLHTTYPLQALLYAVAQHRFLRWRLRGYDPDVHLAGVLYLFVRGMTGPDGPRGADGSPFGVFAWRPPSALVLDLSALLDGSPTDGGPR</sequence>
<evidence type="ECO:0000256" key="5">
    <source>
        <dbReference type="ARBA" id="ARBA00022801"/>
    </source>
</evidence>
<dbReference type="EC" id="5.6.2.4" evidence="15"/>
<comment type="subunit">
    <text evidence="15">Heterotrimer of RecB, RecC and RecD. All subunits contribute to DNA-binding. Interacts with RecA.</text>
</comment>
<dbReference type="OrthoDB" id="9810135at2"/>
<dbReference type="KEGG" id="aer:AERYTH_07995"/>
<evidence type="ECO:0000256" key="12">
    <source>
        <dbReference type="ARBA" id="ARBA00023235"/>
    </source>
</evidence>
<evidence type="ECO:0000256" key="3">
    <source>
        <dbReference type="ARBA" id="ARBA00022741"/>
    </source>
</evidence>
<dbReference type="HAMAP" id="MF_01485">
    <property type="entry name" value="RecB"/>
    <property type="match status" value="1"/>
</dbReference>
<comment type="domain">
    <text evidence="15">The N-terminal DNA-binding domain is a ssDNA-dependent ATPase and has ATP-dependent 3'-5' helicase function. This domain interacts with RecC.</text>
</comment>
<feature type="domain" description="UvrD-like helicase ATP-binding" evidence="17">
    <location>
        <begin position="4"/>
        <end position="330"/>
    </location>
</feature>
<feature type="binding site" evidence="16">
    <location>
        <begin position="25"/>
        <end position="32"/>
    </location>
    <ligand>
        <name>ATP</name>
        <dbReference type="ChEBI" id="CHEBI:30616"/>
    </ligand>
</feature>
<dbReference type="GO" id="GO:0043138">
    <property type="term" value="F:3'-5' DNA helicase activity"/>
    <property type="evidence" value="ECO:0007669"/>
    <property type="project" value="UniProtKB-UniRule"/>
</dbReference>
<dbReference type="InterPro" id="IPR011604">
    <property type="entry name" value="PDDEXK-like_dom_sf"/>
</dbReference>
<dbReference type="PROSITE" id="PS51198">
    <property type="entry name" value="UVRD_HELICASE_ATP_BIND"/>
    <property type="match status" value="1"/>
</dbReference>
<evidence type="ECO:0000256" key="6">
    <source>
        <dbReference type="ARBA" id="ARBA00022806"/>
    </source>
</evidence>
<name>A0A0U4CV52_9ACTN</name>
<keyword evidence="7 15" id="KW-0269">Exonuclease</keyword>
<keyword evidence="9 15" id="KW-0460">Magnesium</keyword>
<comment type="catalytic activity">
    <reaction evidence="13 15">
        <text>Couples ATP hydrolysis with the unwinding of duplex DNA by translocating in the 3'-5' direction.</text>
        <dbReference type="EC" id="5.6.2.4"/>
    </reaction>
</comment>
<dbReference type="InterPro" id="IPR004586">
    <property type="entry name" value="RecB"/>
</dbReference>
<dbReference type="GO" id="GO:0009338">
    <property type="term" value="C:exodeoxyribonuclease V complex"/>
    <property type="evidence" value="ECO:0007669"/>
    <property type="project" value="TreeGrafter"/>
</dbReference>
<comment type="function">
    <text evidence="15">A helicase/nuclease that prepares dsDNA breaks (DSB) for recombinational DNA repair. Binds to DSBs and unwinds DNA via a highly rapid and processive ATP-dependent bidirectional helicase activity. Unwinds dsDNA until it encounters a Chi (crossover hotspot instigator) sequence from the 3' direction. Cuts ssDNA a few nucleotides 3' to the Chi site. The properties and activities of the enzyme are changed at Chi. The Chi-altered holoenzyme produces a long 3'-ssDNA overhang and facilitates RecA-binding to the ssDNA for homologous DNA recombination and repair. Holoenzyme degrades any linearized DNA that is unable to undergo homologous recombination. In the holoenzyme this subunit contributes ATPase, 3'-5' helicase, exonuclease activity and loads RecA onto ssDNA.</text>
</comment>
<dbReference type="EMBL" id="CP011502">
    <property type="protein sequence ID" value="ALX04637.1"/>
    <property type="molecule type" value="Genomic_DNA"/>
</dbReference>
<feature type="binding site" evidence="15">
    <location>
        <position position="978"/>
    </location>
    <ligand>
        <name>Mg(2+)</name>
        <dbReference type="ChEBI" id="CHEBI:18420"/>
    </ligand>
</feature>
<feature type="binding site" evidence="15">
    <location>
        <position position="844"/>
    </location>
    <ligand>
        <name>Mg(2+)</name>
        <dbReference type="ChEBI" id="CHEBI:18420"/>
    </ligand>
</feature>
<evidence type="ECO:0000256" key="15">
    <source>
        <dbReference type="HAMAP-Rule" id="MF_01485"/>
    </source>
</evidence>
<dbReference type="Gene3D" id="1.10.486.10">
    <property type="entry name" value="PCRA, domain 4"/>
    <property type="match status" value="1"/>
</dbReference>
<dbReference type="GO" id="GO:0000724">
    <property type="term" value="P:double-strand break repair via homologous recombination"/>
    <property type="evidence" value="ECO:0007669"/>
    <property type="project" value="UniProtKB-UniRule"/>
</dbReference>
<dbReference type="CDD" id="cd17932">
    <property type="entry name" value="DEXQc_UvrD"/>
    <property type="match status" value="1"/>
</dbReference>
<keyword evidence="10 15" id="KW-0238">DNA-binding</keyword>
<dbReference type="Pfam" id="PF00580">
    <property type="entry name" value="UvrD-helicase"/>
    <property type="match status" value="1"/>
</dbReference>
<dbReference type="Gene3D" id="1.10.3170.10">
    <property type="entry name" value="Recbcd, chain B, domain 2"/>
    <property type="match status" value="1"/>
</dbReference>
<feature type="region of interest" description="DNA-binding and helicase activity, interacts with RecC" evidence="15">
    <location>
        <begin position="1"/>
        <end position="761"/>
    </location>
</feature>
<evidence type="ECO:0000256" key="11">
    <source>
        <dbReference type="ARBA" id="ARBA00023204"/>
    </source>
</evidence>
<evidence type="ECO:0000256" key="10">
    <source>
        <dbReference type="ARBA" id="ARBA00023125"/>
    </source>
</evidence>
<keyword evidence="3 15" id="KW-0547">Nucleotide-binding</keyword>